<proteinExistence type="predicted"/>
<dbReference type="Proteomes" id="UP000092600">
    <property type="component" value="Unassembled WGS sequence"/>
</dbReference>
<evidence type="ECO:0000313" key="3">
    <source>
        <dbReference type="Proteomes" id="UP000092600"/>
    </source>
</evidence>
<evidence type="ECO:0000256" key="1">
    <source>
        <dbReference type="SAM" id="Phobius"/>
    </source>
</evidence>
<dbReference type="AlphaFoldDB" id="A0A199UMA2"/>
<gene>
    <name evidence="2" type="ORF">ACMD2_00821</name>
</gene>
<sequence>MDALVISEGGYGGEALYCLIILWLSIMSWIVFTCVDDDDPEASQGKGGRGHRSRTMFIGAERFCDGTGEGCSGGYVFKVTRSSSRSGTMTTAIFEA</sequence>
<evidence type="ECO:0000313" key="2">
    <source>
        <dbReference type="EMBL" id="OAY65811.1"/>
    </source>
</evidence>
<keyword evidence="1" id="KW-1133">Transmembrane helix</keyword>
<protein>
    <submittedName>
        <fullName evidence="2">Uncharacterized protein</fullName>
    </submittedName>
</protein>
<keyword evidence="1" id="KW-0472">Membrane</keyword>
<feature type="transmembrane region" description="Helical" evidence="1">
    <location>
        <begin position="12"/>
        <end position="32"/>
    </location>
</feature>
<comment type="caution">
    <text evidence="2">The sequence shown here is derived from an EMBL/GenBank/DDBJ whole genome shotgun (WGS) entry which is preliminary data.</text>
</comment>
<dbReference type="EMBL" id="LSRQ01006666">
    <property type="protein sequence ID" value="OAY65811.1"/>
    <property type="molecule type" value="Genomic_DNA"/>
</dbReference>
<accession>A0A199UMA2</accession>
<organism evidence="2 3">
    <name type="scientific">Ananas comosus</name>
    <name type="common">Pineapple</name>
    <name type="synonym">Ananas ananas</name>
    <dbReference type="NCBI Taxonomy" id="4615"/>
    <lineage>
        <taxon>Eukaryota</taxon>
        <taxon>Viridiplantae</taxon>
        <taxon>Streptophyta</taxon>
        <taxon>Embryophyta</taxon>
        <taxon>Tracheophyta</taxon>
        <taxon>Spermatophyta</taxon>
        <taxon>Magnoliopsida</taxon>
        <taxon>Liliopsida</taxon>
        <taxon>Poales</taxon>
        <taxon>Bromeliaceae</taxon>
        <taxon>Bromelioideae</taxon>
        <taxon>Ananas</taxon>
    </lineage>
</organism>
<name>A0A199UMA2_ANACO</name>
<dbReference type="Gramene" id="Aco003105.1.mrna1">
    <property type="protein sequence ID" value="Aco003105.1.mrna1"/>
    <property type="gene ID" value="Aco003105.1.path1"/>
</dbReference>
<reference evidence="2 3" key="1">
    <citation type="journal article" date="2016" name="DNA Res.">
        <title>The draft genome of MD-2 pineapple using hybrid error correction of long reads.</title>
        <authorList>
            <person name="Redwan R.M."/>
            <person name="Saidin A."/>
            <person name="Kumar S.V."/>
        </authorList>
    </citation>
    <scope>NUCLEOTIDE SEQUENCE [LARGE SCALE GENOMIC DNA]</scope>
    <source>
        <strain evidence="3">cv. MD2</strain>
        <tissue evidence="2">Leaf</tissue>
    </source>
</reference>
<keyword evidence="1" id="KW-0812">Transmembrane</keyword>